<dbReference type="EMBL" id="JAVIZX010000001">
    <property type="protein sequence ID" value="MDR6213548.1"/>
    <property type="molecule type" value="Genomic_DNA"/>
</dbReference>
<reference evidence="2 3" key="1">
    <citation type="submission" date="2023-08" db="EMBL/GenBank/DDBJ databases">
        <title>Functional and genomic diversity of the sorghum phyllosphere microbiome.</title>
        <authorList>
            <person name="Shade A."/>
        </authorList>
    </citation>
    <scope>NUCLEOTIDE SEQUENCE [LARGE SCALE GENOMIC DNA]</scope>
    <source>
        <strain evidence="2 3">SORGH_AS_0335</strain>
    </source>
</reference>
<evidence type="ECO:0000313" key="3">
    <source>
        <dbReference type="Proteomes" id="UP001267710"/>
    </source>
</evidence>
<dbReference type="RefSeq" id="WP_309827117.1">
    <property type="nucleotide sequence ID" value="NZ_JAVIZX010000001.1"/>
</dbReference>
<comment type="caution">
    <text evidence="2">The sequence shown here is derived from an EMBL/GenBank/DDBJ whole genome shotgun (WGS) entry which is preliminary data.</text>
</comment>
<feature type="signal peptide" evidence="1">
    <location>
        <begin position="1"/>
        <end position="29"/>
    </location>
</feature>
<protein>
    <submittedName>
        <fullName evidence="2">Ethanolamine utilization microcompartment shell protein EutL</fullName>
    </submittedName>
</protein>
<evidence type="ECO:0000256" key="1">
    <source>
        <dbReference type="SAM" id="SignalP"/>
    </source>
</evidence>
<keyword evidence="3" id="KW-1185">Reference proteome</keyword>
<proteinExistence type="predicted"/>
<keyword evidence="1" id="KW-0732">Signal</keyword>
<gene>
    <name evidence="2" type="ORF">QE399_001237</name>
</gene>
<sequence>MSPGPEGTRCRKVAMARAACLLLALPLSACYTPDAARLSAQVERLARAGMPVSTAVDRLERDGFRCDTTSQAPAIDCSRNRHGAVLATCIERVLLQPDAAGRRVDAAMVPPIACAGL</sequence>
<organism evidence="2 3">
    <name type="scientific">Paracidovorax wautersii</name>
    <dbReference type="NCBI Taxonomy" id="1177982"/>
    <lineage>
        <taxon>Bacteria</taxon>
        <taxon>Pseudomonadati</taxon>
        <taxon>Pseudomonadota</taxon>
        <taxon>Betaproteobacteria</taxon>
        <taxon>Burkholderiales</taxon>
        <taxon>Comamonadaceae</taxon>
        <taxon>Paracidovorax</taxon>
    </lineage>
</organism>
<feature type="chain" id="PRO_5045488569" evidence="1">
    <location>
        <begin position="30"/>
        <end position="117"/>
    </location>
</feature>
<name>A0ABU1IAE5_9BURK</name>
<accession>A0ABU1IAE5</accession>
<dbReference type="Proteomes" id="UP001267710">
    <property type="component" value="Unassembled WGS sequence"/>
</dbReference>
<evidence type="ECO:0000313" key="2">
    <source>
        <dbReference type="EMBL" id="MDR6213548.1"/>
    </source>
</evidence>